<dbReference type="EMBL" id="UOGL01000437">
    <property type="protein sequence ID" value="VAX40414.1"/>
    <property type="molecule type" value="Genomic_DNA"/>
</dbReference>
<dbReference type="AlphaFoldDB" id="A0A3B1DW09"/>
<dbReference type="Gene3D" id="3.40.50.10610">
    <property type="entry name" value="ABC-type transport auxiliary lipoprotein component"/>
    <property type="match status" value="1"/>
</dbReference>
<feature type="region of interest" description="Disordered" evidence="1">
    <location>
        <begin position="292"/>
        <end position="337"/>
    </location>
</feature>
<proteinExistence type="predicted"/>
<evidence type="ECO:0000313" key="2">
    <source>
        <dbReference type="EMBL" id="VAX40414.1"/>
    </source>
</evidence>
<accession>A0A3B1DW09</accession>
<protein>
    <submittedName>
        <fullName evidence="2">Uncharacterized protein</fullName>
    </submittedName>
</protein>
<feature type="compositionally biased region" description="Basic and acidic residues" evidence="1">
    <location>
        <begin position="310"/>
        <end position="335"/>
    </location>
</feature>
<name>A0A3B1DW09_9ZZZZ</name>
<feature type="region of interest" description="Disordered" evidence="1">
    <location>
        <begin position="253"/>
        <end position="279"/>
    </location>
</feature>
<evidence type="ECO:0000256" key="1">
    <source>
        <dbReference type="SAM" id="MobiDB-lite"/>
    </source>
</evidence>
<organism evidence="2">
    <name type="scientific">hydrothermal vent metagenome</name>
    <dbReference type="NCBI Taxonomy" id="652676"/>
    <lineage>
        <taxon>unclassified sequences</taxon>
        <taxon>metagenomes</taxon>
        <taxon>ecological metagenomes</taxon>
    </lineage>
</organism>
<dbReference type="PROSITE" id="PS51257">
    <property type="entry name" value="PROKAR_LIPOPROTEIN"/>
    <property type="match status" value="1"/>
</dbReference>
<sequence length="460" mass="52042">MNRCGIIILLMAALSATGCVVVDIGVTNPNPSISTGAVAPFFNQSAEKTVDGRRFAQAYFTELQKTPGYQVVPVGVTETAIIKHHLKMASPQDVLRLAEILNVDAVVVGTVTEYVPYYPPRIGMHVEWYSPRPVNFEPGIQIDPNVRKQIRHSILYEDSNPEFHRRRRKLLSKVPLVLRGQSPSAPENNRFSQYQQNNDQNKTELTGVIEEAGDGLIQPYTSYRNLSRNRAPTSKWFGYTNTNTTYNNRVRNFRKSSQIQEHPQKLSPPKQKRVENPPLKRFRFPKIKLAGFSNKVLPPSPNPFLPKTQSKTEKTKEKPEKKKVEKRQKQGDKTAKVTTNTDFSPAVIPAPPVVPAPFVPIPTLPADPIISSPALAVQQTPLKPIMSYTRIFEGSDADLTATLRNYLELNGDARSGNWEATMQRSEDFIRFTCHIMIREMLTLHGGEARRRIVLKYRKYK</sequence>
<gene>
    <name evidence="2" type="ORF">MNBD_PLANCTO02-372</name>
</gene>
<reference evidence="2" key="1">
    <citation type="submission" date="2018-06" db="EMBL/GenBank/DDBJ databases">
        <authorList>
            <person name="Zhirakovskaya E."/>
        </authorList>
    </citation>
    <scope>NUCLEOTIDE SEQUENCE</scope>
</reference>